<dbReference type="EC" id="3.1.3.18" evidence="4"/>
<dbReference type="InterPro" id="IPR050155">
    <property type="entry name" value="HAD-like_hydrolase_sf"/>
</dbReference>
<keyword evidence="6" id="KW-1185">Reference proteome</keyword>
<evidence type="ECO:0000256" key="2">
    <source>
        <dbReference type="ARBA" id="ARBA00004818"/>
    </source>
</evidence>
<comment type="caution">
    <text evidence="5">The sequence shown here is derived from an EMBL/GenBank/DDBJ whole genome shotgun (WGS) entry which is preliminary data.</text>
</comment>
<evidence type="ECO:0000313" key="5">
    <source>
        <dbReference type="EMBL" id="CAD7287645.1"/>
    </source>
</evidence>
<protein>
    <recommendedName>
        <fullName evidence="4">phosphoglycolate phosphatase</fullName>
        <ecNumber evidence="4">3.1.3.18</ecNumber>
    </recommendedName>
</protein>
<dbReference type="PANTHER" id="PTHR43434">
    <property type="entry name" value="PHOSPHOGLYCOLATE PHOSPHATASE"/>
    <property type="match status" value="1"/>
</dbReference>
<dbReference type="Gene3D" id="3.40.50.1000">
    <property type="entry name" value="HAD superfamily/HAD-like"/>
    <property type="match status" value="1"/>
</dbReference>
<dbReference type="SFLD" id="SFLDG01129">
    <property type="entry name" value="C1.5:_HAD__Beta-PGM__Phosphata"/>
    <property type="match status" value="1"/>
</dbReference>
<name>A0ABM8Q432_9BACT</name>
<sequence length="221" mass="24865">MQKYKLAIFDLDGTLLNTIGGIAKSMNNVLQSHNLATHDIEKYTSFVGNGLKILAKRALGFDVSDDELDGYYKELLVQYEKHYMLDIAPYDGIINMLRKITKKGYKIAINSNKVDYMLDKIVDEIFGEFSWVKVVGVCDNLPSKPDKAGVELIIKTAGVRHDEAVFIGDTDVDIQTAHNANVDAIYVPWGFRKPHEINESNYKSVKDANELTNLLLSNFKS</sequence>
<dbReference type="InterPro" id="IPR023214">
    <property type="entry name" value="HAD_sf"/>
</dbReference>
<keyword evidence="5" id="KW-0378">Hydrolase</keyword>
<dbReference type="Proteomes" id="UP000789803">
    <property type="component" value="Unassembled WGS sequence"/>
</dbReference>
<dbReference type="Gene3D" id="1.10.150.240">
    <property type="entry name" value="Putative phosphatase, domain 2"/>
    <property type="match status" value="1"/>
</dbReference>
<comment type="pathway">
    <text evidence="2">Organic acid metabolism; glycolate biosynthesis; glycolate from 2-phosphoglycolate: step 1/1.</text>
</comment>
<gene>
    <name evidence="5" type="primary">mupP_1</name>
    <name evidence="5" type="ORF">LMG7974_00525</name>
</gene>
<reference evidence="5 6" key="1">
    <citation type="submission" date="2020-11" db="EMBL/GenBank/DDBJ databases">
        <authorList>
            <person name="Peeters C."/>
        </authorList>
    </citation>
    <scope>NUCLEOTIDE SEQUENCE [LARGE SCALE GENOMIC DNA]</scope>
    <source>
        <strain evidence="5 6">LMG 7974</strain>
    </source>
</reference>
<comment type="similarity">
    <text evidence="3">Belongs to the HAD-like hydrolase superfamily. CbbY/CbbZ/Gph/YieH family.</text>
</comment>
<evidence type="ECO:0000256" key="4">
    <source>
        <dbReference type="ARBA" id="ARBA00013078"/>
    </source>
</evidence>
<dbReference type="Pfam" id="PF13419">
    <property type="entry name" value="HAD_2"/>
    <property type="match status" value="1"/>
</dbReference>
<dbReference type="InterPro" id="IPR006439">
    <property type="entry name" value="HAD-SF_hydro_IA"/>
</dbReference>
<dbReference type="RefSeq" id="WP_229932348.1">
    <property type="nucleotide sequence ID" value="NZ_CAJHOF010000004.1"/>
</dbReference>
<accession>A0ABM8Q432</accession>
<dbReference type="InterPro" id="IPR036412">
    <property type="entry name" value="HAD-like_sf"/>
</dbReference>
<dbReference type="EMBL" id="CAJHOF010000004">
    <property type="protein sequence ID" value="CAD7287645.1"/>
    <property type="molecule type" value="Genomic_DNA"/>
</dbReference>
<dbReference type="GO" id="GO:0016787">
    <property type="term" value="F:hydrolase activity"/>
    <property type="evidence" value="ECO:0007669"/>
    <property type="project" value="UniProtKB-KW"/>
</dbReference>
<dbReference type="SFLD" id="SFLDS00003">
    <property type="entry name" value="Haloacid_Dehalogenase"/>
    <property type="match status" value="1"/>
</dbReference>
<evidence type="ECO:0000256" key="3">
    <source>
        <dbReference type="ARBA" id="ARBA00006171"/>
    </source>
</evidence>
<organism evidence="5 6">
    <name type="scientific">Campylobacter majalis</name>
    <dbReference type="NCBI Taxonomy" id="2790656"/>
    <lineage>
        <taxon>Bacteria</taxon>
        <taxon>Pseudomonadati</taxon>
        <taxon>Campylobacterota</taxon>
        <taxon>Epsilonproteobacteria</taxon>
        <taxon>Campylobacterales</taxon>
        <taxon>Campylobacteraceae</taxon>
        <taxon>Campylobacter</taxon>
    </lineage>
</organism>
<dbReference type="PROSITE" id="PS01228">
    <property type="entry name" value="COF_1"/>
    <property type="match status" value="1"/>
</dbReference>
<comment type="catalytic activity">
    <reaction evidence="1">
        <text>2-phosphoglycolate + H2O = glycolate + phosphate</text>
        <dbReference type="Rhea" id="RHEA:14369"/>
        <dbReference type="ChEBI" id="CHEBI:15377"/>
        <dbReference type="ChEBI" id="CHEBI:29805"/>
        <dbReference type="ChEBI" id="CHEBI:43474"/>
        <dbReference type="ChEBI" id="CHEBI:58033"/>
        <dbReference type="EC" id="3.1.3.18"/>
    </reaction>
</comment>
<dbReference type="SUPFAM" id="SSF56784">
    <property type="entry name" value="HAD-like"/>
    <property type="match status" value="1"/>
</dbReference>
<evidence type="ECO:0000256" key="1">
    <source>
        <dbReference type="ARBA" id="ARBA00000830"/>
    </source>
</evidence>
<dbReference type="PRINTS" id="PR00413">
    <property type="entry name" value="HADHALOGNASE"/>
</dbReference>
<dbReference type="InterPro" id="IPR023198">
    <property type="entry name" value="PGP-like_dom2"/>
</dbReference>
<dbReference type="NCBIfam" id="TIGR01549">
    <property type="entry name" value="HAD-SF-IA-v1"/>
    <property type="match status" value="1"/>
</dbReference>
<dbReference type="InterPro" id="IPR041492">
    <property type="entry name" value="HAD_2"/>
</dbReference>
<dbReference type="PANTHER" id="PTHR43434:SF1">
    <property type="entry name" value="PHOSPHOGLYCOLATE PHOSPHATASE"/>
    <property type="match status" value="1"/>
</dbReference>
<evidence type="ECO:0000313" key="6">
    <source>
        <dbReference type="Proteomes" id="UP000789803"/>
    </source>
</evidence>
<proteinExistence type="inferred from homology"/>